<sequence length="50" mass="5585">MKKKLIYAILGIILAITFIEQALSKSWLAVFPLIGSAAFFVSAWKLKESK</sequence>
<keyword evidence="1" id="KW-0812">Transmembrane</keyword>
<dbReference type="EMBL" id="BOSE01000002">
    <property type="protein sequence ID" value="GIP16145.1"/>
    <property type="molecule type" value="Genomic_DNA"/>
</dbReference>
<protein>
    <submittedName>
        <fullName evidence="2">Uncharacterized protein</fullName>
    </submittedName>
</protein>
<comment type="caution">
    <text evidence="2">The sequence shown here is derived from an EMBL/GenBank/DDBJ whole genome shotgun (WGS) entry which is preliminary data.</text>
</comment>
<dbReference type="RefSeq" id="WP_213514372.1">
    <property type="nucleotide sequence ID" value="NZ_BOSE01000002.1"/>
</dbReference>
<keyword evidence="1" id="KW-1133">Transmembrane helix</keyword>
<feature type="transmembrane region" description="Helical" evidence="1">
    <location>
        <begin position="29"/>
        <end position="46"/>
    </location>
</feature>
<evidence type="ECO:0000313" key="2">
    <source>
        <dbReference type="EMBL" id="GIP16145.1"/>
    </source>
</evidence>
<gene>
    <name evidence="2" type="ORF">J40TS1_17870</name>
</gene>
<keyword evidence="1" id="KW-0472">Membrane</keyword>
<dbReference type="Proteomes" id="UP000683139">
    <property type="component" value="Unassembled WGS sequence"/>
</dbReference>
<evidence type="ECO:0000313" key="3">
    <source>
        <dbReference type="Proteomes" id="UP000683139"/>
    </source>
</evidence>
<keyword evidence="3" id="KW-1185">Reference proteome</keyword>
<organism evidence="2 3">
    <name type="scientific">Paenibacillus montaniterrae</name>
    <dbReference type="NCBI Taxonomy" id="429341"/>
    <lineage>
        <taxon>Bacteria</taxon>
        <taxon>Bacillati</taxon>
        <taxon>Bacillota</taxon>
        <taxon>Bacilli</taxon>
        <taxon>Bacillales</taxon>
        <taxon>Paenibacillaceae</taxon>
        <taxon>Paenibacillus</taxon>
    </lineage>
</organism>
<evidence type="ECO:0000256" key="1">
    <source>
        <dbReference type="SAM" id="Phobius"/>
    </source>
</evidence>
<dbReference type="AlphaFoldDB" id="A0A920CXB2"/>
<proteinExistence type="predicted"/>
<name>A0A920CXB2_9BACL</name>
<feature type="transmembrane region" description="Helical" evidence="1">
    <location>
        <begin position="5"/>
        <end position="23"/>
    </location>
</feature>
<reference evidence="2" key="1">
    <citation type="submission" date="2021-03" db="EMBL/GenBank/DDBJ databases">
        <title>Antimicrobial resistance genes in bacteria isolated from Japanese honey, and their potential for conferring macrolide and lincosamide resistance in the American foulbrood pathogen Paenibacillus larvae.</title>
        <authorList>
            <person name="Okamoto M."/>
            <person name="Kumagai M."/>
            <person name="Kanamori H."/>
            <person name="Takamatsu D."/>
        </authorList>
    </citation>
    <scope>NUCLEOTIDE SEQUENCE</scope>
    <source>
        <strain evidence="2">J40TS1</strain>
    </source>
</reference>
<accession>A0A920CXB2</accession>